<feature type="region of interest" description="Disordered" evidence="1">
    <location>
        <begin position="596"/>
        <end position="637"/>
    </location>
</feature>
<feature type="region of interest" description="Disordered" evidence="1">
    <location>
        <begin position="45"/>
        <end position="102"/>
    </location>
</feature>
<dbReference type="Gene3D" id="2.170.270.10">
    <property type="entry name" value="SET domain"/>
    <property type="match status" value="1"/>
</dbReference>
<dbReference type="InterPro" id="IPR053209">
    <property type="entry name" value="Gramillin-biosynth_MTr"/>
</dbReference>
<proteinExistence type="predicted"/>
<feature type="compositionally biased region" description="Low complexity" evidence="1">
    <location>
        <begin position="597"/>
        <end position="612"/>
    </location>
</feature>
<feature type="domain" description="SET" evidence="2">
    <location>
        <begin position="154"/>
        <end position="325"/>
    </location>
</feature>
<dbReference type="Pfam" id="PF00856">
    <property type="entry name" value="SET"/>
    <property type="match status" value="1"/>
</dbReference>
<evidence type="ECO:0000313" key="3">
    <source>
        <dbReference type="EMBL" id="CAE0489928.1"/>
    </source>
</evidence>
<gene>
    <name evidence="3" type="ORF">DTER00134_LOCUS4999</name>
</gene>
<evidence type="ECO:0000256" key="1">
    <source>
        <dbReference type="SAM" id="MobiDB-lite"/>
    </source>
</evidence>
<sequence>MMGLQVPCASSSSGRHLGSWHALAPKQQQHVRAASHHHHVHLPPLFPPSHLHALPTTSPVSTAAAKAPRAGGSGSGGSKRTKRGFARSSNQLAKKEQRRGQDQLVQEIDEEQQGDGPGVDAIQMRSEYQVYKDAEYKPQRWIGPVDIQNIPGKGRGLVVTQQVVPGDLLMVLPALAFLEGELGEVPEPEELHVAMLEDGLTPAQRRVLDMLYDGSEASLSAPASMTTLDHRFWSSRGKSDSQAPQISSSRLLSILQNCAVADGLQDGTCMTLRHQKPFGYVGLWPELSLVNHSSSPNISTVVIKDRMLVHAAVEMSPGDELLRSYLGASITQPLPQREAELAEAGWPGLEASTARGALESQVSDNVREVLQGAWQWFSQEANPRFSQANAAETLGPLKELLEEAEQIVSEVEEAVEAEPGLSDLQRIMLRASAYDSYDMLVVTDEFVNQERANPGHLLYCLELLRVLAPGSESHTSVALKYDSIMRDRLLMAESLFKKSQSPSKRKQAATIMKTCAKEAELAGSYCLDAYISRYGWVSVDMFETLRQGTEVHTEALEQMSIMEAQGLSETTKDFSINGVNVSVVDKVDLGGANAVPSGLSSSQATSSGSNDSRASIQVVEAPSSSTNAVRAEKGGWEPEMVEAEVQDMPDNINSDAA</sequence>
<dbReference type="InterPro" id="IPR001214">
    <property type="entry name" value="SET_dom"/>
</dbReference>
<reference evidence="3" key="1">
    <citation type="submission" date="2021-01" db="EMBL/GenBank/DDBJ databases">
        <authorList>
            <person name="Corre E."/>
            <person name="Pelletier E."/>
            <person name="Niang G."/>
            <person name="Scheremetjew M."/>
            <person name="Finn R."/>
            <person name="Kale V."/>
            <person name="Holt S."/>
            <person name="Cochrane G."/>
            <person name="Meng A."/>
            <person name="Brown T."/>
            <person name="Cohen L."/>
        </authorList>
    </citation>
    <scope>NUCLEOTIDE SEQUENCE</scope>
    <source>
        <strain evidence="3">CCMP1320</strain>
    </source>
</reference>
<dbReference type="EMBL" id="HBIP01009107">
    <property type="protein sequence ID" value="CAE0489928.1"/>
    <property type="molecule type" value="Transcribed_RNA"/>
</dbReference>
<dbReference type="SUPFAM" id="SSF82199">
    <property type="entry name" value="SET domain"/>
    <property type="match status" value="1"/>
</dbReference>
<organism evidence="3">
    <name type="scientific">Dunaliella tertiolecta</name>
    <name type="common">Green alga</name>
    <dbReference type="NCBI Taxonomy" id="3047"/>
    <lineage>
        <taxon>Eukaryota</taxon>
        <taxon>Viridiplantae</taxon>
        <taxon>Chlorophyta</taxon>
        <taxon>core chlorophytes</taxon>
        <taxon>Chlorophyceae</taxon>
        <taxon>CS clade</taxon>
        <taxon>Chlamydomonadales</taxon>
        <taxon>Dunaliellaceae</taxon>
        <taxon>Dunaliella</taxon>
    </lineage>
</organism>
<dbReference type="AlphaFoldDB" id="A0A7S3QQC5"/>
<evidence type="ECO:0000259" key="2">
    <source>
        <dbReference type="Pfam" id="PF00856"/>
    </source>
</evidence>
<accession>A0A7S3QQC5</accession>
<dbReference type="PANTHER" id="PTHR47643:SF2">
    <property type="entry name" value="TPR DOMAIN PROTEIN (AFU_ORTHOLOGUE AFUA_5G12710)"/>
    <property type="match status" value="1"/>
</dbReference>
<dbReference type="PANTHER" id="PTHR47643">
    <property type="entry name" value="TPR DOMAIN PROTEIN (AFU_ORTHOLOGUE AFUA_5G12710)"/>
    <property type="match status" value="1"/>
</dbReference>
<protein>
    <recommendedName>
        <fullName evidence="2">SET domain-containing protein</fullName>
    </recommendedName>
</protein>
<name>A0A7S3QQC5_DUNTE</name>
<dbReference type="InterPro" id="IPR046341">
    <property type="entry name" value="SET_dom_sf"/>
</dbReference>